<name>A0AAU9SUG6_THLAR</name>
<dbReference type="Proteomes" id="UP000836841">
    <property type="component" value="Chromosome 6"/>
</dbReference>
<reference evidence="2 3" key="1">
    <citation type="submission" date="2022-03" db="EMBL/GenBank/DDBJ databases">
        <authorList>
            <person name="Nunn A."/>
            <person name="Chopra R."/>
            <person name="Nunn A."/>
            <person name="Contreras Garrido A."/>
        </authorList>
    </citation>
    <scope>NUCLEOTIDE SEQUENCE [LARGE SCALE GENOMIC DNA]</scope>
</reference>
<gene>
    <name evidence="2" type="ORF">TAV2_LOCUS20252</name>
</gene>
<evidence type="ECO:0000259" key="1">
    <source>
        <dbReference type="Pfam" id="PF13966"/>
    </source>
</evidence>
<proteinExistence type="predicted"/>
<dbReference type="EMBL" id="OU466862">
    <property type="protein sequence ID" value="CAH2070636.1"/>
    <property type="molecule type" value="Genomic_DNA"/>
</dbReference>
<feature type="domain" description="Reverse transcriptase zinc-binding" evidence="1">
    <location>
        <begin position="71"/>
        <end position="115"/>
    </location>
</feature>
<dbReference type="InterPro" id="IPR026960">
    <property type="entry name" value="RVT-Znf"/>
</dbReference>
<dbReference type="AlphaFoldDB" id="A0AAU9SUG6"/>
<protein>
    <recommendedName>
        <fullName evidence="1">Reverse transcriptase zinc-binding domain-containing protein</fullName>
    </recommendedName>
</protein>
<sequence length="229" mass="26029">MGLHTRMNANLTIKDLLHQDTNSWNLEAIKTHLPQYEDTIRLLIPSSLKPPDSLVWLPAKSGNFTTKTRETNNALPVGLNLRWREINANACCTRCGEQETIAHIWCDCPYTKEVWRVAPITPNPKTLSTDIDSRDLLRTLYKSKNQPSSALQETPLYLWILWILWTSRNKLTFEGSSYSAPELVDKATQEAILWHSANIPPPPILSKPVHPKKLPYDPRLRSAAQMALG</sequence>
<organism evidence="2 3">
    <name type="scientific">Thlaspi arvense</name>
    <name type="common">Field penny-cress</name>
    <dbReference type="NCBI Taxonomy" id="13288"/>
    <lineage>
        <taxon>Eukaryota</taxon>
        <taxon>Viridiplantae</taxon>
        <taxon>Streptophyta</taxon>
        <taxon>Embryophyta</taxon>
        <taxon>Tracheophyta</taxon>
        <taxon>Spermatophyta</taxon>
        <taxon>Magnoliopsida</taxon>
        <taxon>eudicotyledons</taxon>
        <taxon>Gunneridae</taxon>
        <taxon>Pentapetalae</taxon>
        <taxon>rosids</taxon>
        <taxon>malvids</taxon>
        <taxon>Brassicales</taxon>
        <taxon>Brassicaceae</taxon>
        <taxon>Thlaspideae</taxon>
        <taxon>Thlaspi</taxon>
    </lineage>
</organism>
<dbReference type="Pfam" id="PF13966">
    <property type="entry name" value="zf-RVT"/>
    <property type="match status" value="1"/>
</dbReference>
<evidence type="ECO:0000313" key="2">
    <source>
        <dbReference type="EMBL" id="CAH2070636.1"/>
    </source>
</evidence>
<evidence type="ECO:0000313" key="3">
    <source>
        <dbReference type="Proteomes" id="UP000836841"/>
    </source>
</evidence>
<accession>A0AAU9SUG6</accession>
<keyword evidence="3" id="KW-1185">Reference proteome</keyword>